<feature type="region of interest" description="Disordered" evidence="1">
    <location>
        <begin position="1"/>
        <end position="41"/>
    </location>
</feature>
<dbReference type="AlphaFoldDB" id="A0AAD8VID9"/>
<name>A0AAD8VID9_LOLMU</name>
<keyword evidence="3" id="KW-1185">Reference proteome</keyword>
<feature type="compositionally biased region" description="Basic and acidic residues" evidence="1">
    <location>
        <begin position="14"/>
        <end position="29"/>
    </location>
</feature>
<proteinExistence type="predicted"/>
<evidence type="ECO:0000313" key="2">
    <source>
        <dbReference type="EMBL" id="KAK1605913.1"/>
    </source>
</evidence>
<feature type="compositionally biased region" description="Gly residues" evidence="1">
    <location>
        <begin position="1"/>
        <end position="10"/>
    </location>
</feature>
<evidence type="ECO:0000313" key="3">
    <source>
        <dbReference type="Proteomes" id="UP001231189"/>
    </source>
</evidence>
<dbReference type="EMBL" id="JAUUTY010000007">
    <property type="protein sequence ID" value="KAK1605913.1"/>
    <property type="molecule type" value="Genomic_DNA"/>
</dbReference>
<comment type="caution">
    <text evidence="2">The sequence shown here is derived from an EMBL/GenBank/DDBJ whole genome shotgun (WGS) entry which is preliminary data.</text>
</comment>
<accession>A0AAD8VID9</accession>
<gene>
    <name evidence="2" type="ORF">QYE76_029586</name>
</gene>
<evidence type="ECO:0000256" key="1">
    <source>
        <dbReference type="SAM" id="MobiDB-lite"/>
    </source>
</evidence>
<protein>
    <submittedName>
        <fullName evidence="2">Uncharacterized protein</fullName>
    </submittedName>
</protein>
<reference evidence="2" key="1">
    <citation type="submission" date="2023-07" db="EMBL/GenBank/DDBJ databases">
        <title>A chromosome-level genome assembly of Lolium multiflorum.</title>
        <authorList>
            <person name="Chen Y."/>
            <person name="Copetti D."/>
            <person name="Kolliker R."/>
            <person name="Studer B."/>
        </authorList>
    </citation>
    <scope>NUCLEOTIDE SEQUENCE</scope>
    <source>
        <strain evidence="2">02402/16</strain>
        <tissue evidence="2">Leaf</tissue>
    </source>
</reference>
<sequence>MAKRGGGTTGGSASRDDDADSQKRSDAETASKSSGGAGLAAPWSAVSLPTTAISPSTLLVANADAPWSASLVYRLADAPWSASLVCRLADAPWSASLVCRLFFDAQTSHQFLTSSGIQFTKIIRSLTLGQ</sequence>
<dbReference type="Proteomes" id="UP001231189">
    <property type="component" value="Unassembled WGS sequence"/>
</dbReference>
<organism evidence="2 3">
    <name type="scientific">Lolium multiflorum</name>
    <name type="common">Italian ryegrass</name>
    <name type="synonym">Lolium perenne subsp. multiflorum</name>
    <dbReference type="NCBI Taxonomy" id="4521"/>
    <lineage>
        <taxon>Eukaryota</taxon>
        <taxon>Viridiplantae</taxon>
        <taxon>Streptophyta</taxon>
        <taxon>Embryophyta</taxon>
        <taxon>Tracheophyta</taxon>
        <taxon>Spermatophyta</taxon>
        <taxon>Magnoliopsida</taxon>
        <taxon>Liliopsida</taxon>
        <taxon>Poales</taxon>
        <taxon>Poaceae</taxon>
        <taxon>BOP clade</taxon>
        <taxon>Pooideae</taxon>
        <taxon>Poodae</taxon>
        <taxon>Poeae</taxon>
        <taxon>Poeae Chloroplast Group 2 (Poeae type)</taxon>
        <taxon>Loliodinae</taxon>
        <taxon>Loliinae</taxon>
        <taxon>Lolium</taxon>
    </lineage>
</organism>